<proteinExistence type="inferred from homology"/>
<dbReference type="Pfam" id="PF01544">
    <property type="entry name" value="CorA"/>
    <property type="match status" value="1"/>
</dbReference>
<dbReference type="EMBL" id="CP104874">
    <property type="protein sequence ID" value="WWF04922.1"/>
    <property type="molecule type" value="Genomic_DNA"/>
</dbReference>
<evidence type="ECO:0000256" key="2">
    <source>
        <dbReference type="ARBA" id="ARBA00009765"/>
    </source>
</evidence>
<accession>A0ABZ2FFJ1</accession>
<keyword evidence="6 8" id="KW-1133">Transmembrane helix</keyword>
<keyword evidence="5 8" id="KW-0812">Transmembrane</keyword>
<reference evidence="9 10" key="1">
    <citation type="submission" date="2022-09" db="EMBL/GenBank/DDBJ databases">
        <title>Complete genome sequence of Janibacter terrae strain COS04-44, PCL-degrading bacteria isolated from oil spilled coast.</title>
        <authorList>
            <person name="Park H."/>
            <person name="Kim J.Y."/>
            <person name="An S.H."/>
            <person name="Lee C.M."/>
            <person name="Weon H.-Y."/>
        </authorList>
    </citation>
    <scope>NUCLEOTIDE SEQUENCE [LARGE SCALE GENOMIC DNA]</scope>
    <source>
        <strain evidence="9 10">COS04-44</strain>
    </source>
</reference>
<feature type="transmembrane region" description="Helical" evidence="8">
    <location>
        <begin position="316"/>
        <end position="336"/>
    </location>
</feature>
<comment type="similarity">
    <text evidence="2">Belongs to the CorA metal ion transporter (MIT) (TC 1.A.35) family.</text>
</comment>
<dbReference type="PANTHER" id="PTHR46494:SF1">
    <property type="entry name" value="CORA FAMILY METAL ION TRANSPORTER (EUROFUNG)"/>
    <property type="match status" value="1"/>
</dbReference>
<protein>
    <submittedName>
        <fullName evidence="9">Magnesium and cobalt transport protein CorA</fullName>
    </submittedName>
</protein>
<gene>
    <name evidence="9" type="ORF">N5P18_14820</name>
</gene>
<evidence type="ECO:0000256" key="7">
    <source>
        <dbReference type="ARBA" id="ARBA00023136"/>
    </source>
</evidence>
<keyword evidence="7 8" id="KW-0472">Membrane</keyword>
<dbReference type="RefSeq" id="WP_068421428.1">
    <property type="nucleotide sequence ID" value="NZ_CP104874.1"/>
</dbReference>
<evidence type="ECO:0000256" key="4">
    <source>
        <dbReference type="ARBA" id="ARBA00022475"/>
    </source>
</evidence>
<sequence length="342" mass="38512">MIVDQARYRDGQRLPCEDISDTLAEIRSRRGGLVAGEDEDFLWIGMRDPSSESFARVSEELGLHPLAIEDSVTGDQRPKVERYGDGHFVVLRPLRYIEETSDVESGEIMVFIGPDYIVTIRRGEASPLAGLRTRLEQHDRESLRHGPWGVFHAIIDFVVDQYLEIEDEIQTDLDDIETGVFSPDDGRVSTEEIYALKREVLEFKRAALPLARPLSHLVGTTTPLPTEELRLRFRDVNDHLSLVIDNTESQDRLLSDVLSAHLAQVGVQQNQDMRKISAWAAMLAFPTMIAGVYGMNFEGMPELSATALIGGREIHYGYPTAVLAMVLVCVGLYRLFRRSGWL</sequence>
<comment type="subcellular location">
    <subcellularLocation>
        <location evidence="1">Cell membrane</location>
        <topology evidence="1">Multi-pass membrane protein</topology>
    </subcellularLocation>
</comment>
<dbReference type="SUPFAM" id="SSF144083">
    <property type="entry name" value="Magnesium transport protein CorA, transmembrane region"/>
    <property type="match status" value="1"/>
</dbReference>
<dbReference type="InterPro" id="IPR002523">
    <property type="entry name" value="MgTranspt_CorA/ZnTranspt_ZntB"/>
</dbReference>
<organism evidence="9 10">
    <name type="scientific">Janibacter terrae</name>
    <dbReference type="NCBI Taxonomy" id="103817"/>
    <lineage>
        <taxon>Bacteria</taxon>
        <taxon>Bacillati</taxon>
        <taxon>Actinomycetota</taxon>
        <taxon>Actinomycetes</taxon>
        <taxon>Micrococcales</taxon>
        <taxon>Intrasporangiaceae</taxon>
        <taxon>Janibacter</taxon>
    </lineage>
</organism>
<evidence type="ECO:0000256" key="1">
    <source>
        <dbReference type="ARBA" id="ARBA00004651"/>
    </source>
</evidence>
<evidence type="ECO:0000256" key="3">
    <source>
        <dbReference type="ARBA" id="ARBA00022448"/>
    </source>
</evidence>
<name>A0ABZ2FFJ1_9MICO</name>
<evidence type="ECO:0000256" key="6">
    <source>
        <dbReference type="ARBA" id="ARBA00022989"/>
    </source>
</evidence>
<keyword evidence="3" id="KW-0813">Transport</keyword>
<evidence type="ECO:0000256" key="5">
    <source>
        <dbReference type="ARBA" id="ARBA00022692"/>
    </source>
</evidence>
<dbReference type="Proteomes" id="UP001381003">
    <property type="component" value="Chromosome"/>
</dbReference>
<dbReference type="PANTHER" id="PTHR46494">
    <property type="entry name" value="CORA FAMILY METAL ION TRANSPORTER (EUROFUNG)"/>
    <property type="match status" value="1"/>
</dbReference>
<keyword evidence="4" id="KW-1003">Cell membrane</keyword>
<keyword evidence="10" id="KW-1185">Reference proteome</keyword>
<dbReference type="Gene3D" id="3.30.460.20">
    <property type="entry name" value="CorA soluble domain-like"/>
    <property type="match status" value="1"/>
</dbReference>
<evidence type="ECO:0000256" key="8">
    <source>
        <dbReference type="SAM" id="Phobius"/>
    </source>
</evidence>
<evidence type="ECO:0000313" key="10">
    <source>
        <dbReference type="Proteomes" id="UP001381003"/>
    </source>
</evidence>
<dbReference type="Gene3D" id="1.20.58.340">
    <property type="entry name" value="Magnesium transport protein CorA, transmembrane region"/>
    <property type="match status" value="2"/>
</dbReference>
<dbReference type="CDD" id="cd12830">
    <property type="entry name" value="MtCorA-like"/>
    <property type="match status" value="1"/>
</dbReference>
<dbReference type="SUPFAM" id="SSF143865">
    <property type="entry name" value="CorA soluble domain-like"/>
    <property type="match status" value="1"/>
</dbReference>
<feature type="transmembrane region" description="Helical" evidence="8">
    <location>
        <begin position="276"/>
        <end position="296"/>
    </location>
</feature>
<dbReference type="InterPro" id="IPR045861">
    <property type="entry name" value="CorA_cytoplasmic_dom"/>
</dbReference>
<evidence type="ECO:0000313" key="9">
    <source>
        <dbReference type="EMBL" id="WWF04922.1"/>
    </source>
</evidence>
<dbReference type="InterPro" id="IPR045863">
    <property type="entry name" value="CorA_TM1_TM2"/>
</dbReference>